<dbReference type="RefSeq" id="WP_413266084.1">
    <property type="nucleotide sequence ID" value="NZ_JBHFNR010000199.1"/>
</dbReference>
<keyword evidence="3" id="KW-1185">Reference proteome</keyword>
<dbReference type="Gene3D" id="3.40.50.1010">
    <property type="entry name" value="5'-nuclease"/>
    <property type="match status" value="1"/>
</dbReference>
<protein>
    <submittedName>
        <fullName evidence="2">Type II toxin-antitoxin system VapC family toxin</fullName>
    </submittedName>
</protein>
<organism evidence="2 3">
    <name type="scientific">Floridaenema flaviceps BLCC-F50</name>
    <dbReference type="NCBI Taxonomy" id="3153642"/>
    <lineage>
        <taxon>Bacteria</taxon>
        <taxon>Bacillati</taxon>
        <taxon>Cyanobacteriota</taxon>
        <taxon>Cyanophyceae</taxon>
        <taxon>Oscillatoriophycideae</taxon>
        <taxon>Aerosakkonematales</taxon>
        <taxon>Aerosakkonemataceae</taxon>
        <taxon>Floridanema</taxon>
        <taxon>Floridanema flaviceps</taxon>
    </lineage>
</organism>
<evidence type="ECO:0000313" key="2">
    <source>
        <dbReference type="EMBL" id="MFB2896456.1"/>
    </source>
</evidence>
<reference evidence="2 3" key="1">
    <citation type="submission" date="2024-09" db="EMBL/GenBank/DDBJ databases">
        <title>Floridaenema gen nov. (Aerosakkonemataceae, Aerosakkonematales ord. nov., Cyanobacteria) from benthic tropical and subtropical fresh waters, with the description of four new species.</title>
        <authorList>
            <person name="Moretto J.A."/>
            <person name="Berthold D.E."/>
            <person name="Lefler F.W."/>
            <person name="Huang I.-S."/>
            <person name="Laughinghouse H. IV."/>
        </authorList>
    </citation>
    <scope>NUCLEOTIDE SEQUENCE [LARGE SCALE GENOMIC DNA]</scope>
    <source>
        <strain evidence="2 3">BLCC-F50</strain>
    </source>
</reference>
<dbReference type="InterPro" id="IPR029060">
    <property type="entry name" value="PIN-like_dom_sf"/>
</dbReference>
<evidence type="ECO:0000313" key="3">
    <source>
        <dbReference type="Proteomes" id="UP001576784"/>
    </source>
</evidence>
<dbReference type="InterPro" id="IPR041705">
    <property type="entry name" value="PIN_Sll0205"/>
</dbReference>
<dbReference type="InterPro" id="IPR052919">
    <property type="entry name" value="TA_system_RNase"/>
</dbReference>
<feature type="domain" description="PIN" evidence="1">
    <location>
        <begin position="4"/>
        <end position="123"/>
    </location>
</feature>
<proteinExistence type="predicted"/>
<dbReference type="PANTHER" id="PTHR36173:SF2">
    <property type="entry name" value="RIBONUCLEASE VAPC16"/>
    <property type="match status" value="1"/>
</dbReference>
<dbReference type="CDD" id="cd09872">
    <property type="entry name" value="PIN_Sll0205-like"/>
    <property type="match status" value="1"/>
</dbReference>
<dbReference type="EMBL" id="JBHFNR010000199">
    <property type="protein sequence ID" value="MFB2896456.1"/>
    <property type="molecule type" value="Genomic_DNA"/>
</dbReference>
<dbReference type="SUPFAM" id="SSF88723">
    <property type="entry name" value="PIN domain-like"/>
    <property type="match status" value="1"/>
</dbReference>
<dbReference type="Proteomes" id="UP001576784">
    <property type="component" value="Unassembled WGS sequence"/>
</dbReference>
<evidence type="ECO:0000259" key="1">
    <source>
        <dbReference type="Pfam" id="PF01850"/>
    </source>
</evidence>
<comment type="caution">
    <text evidence="2">The sequence shown here is derived from an EMBL/GenBank/DDBJ whole genome shotgun (WGS) entry which is preliminary data.</text>
</comment>
<dbReference type="PANTHER" id="PTHR36173">
    <property type="entry name" value="RIBONUCLEASE VAPC16-RELATED"/>
    <property type="match status" value="1"/>
</dbReference>
<name>A0ABV4XXI6_9CYAN</name>
<dbReference type="InterPro" id="IPR002716">
    <property type="entry name" value="PIN_dom"/>
</dbReference>
<gene>
    <name evidence="2" type="ORF">ACE1CI_26390</name>
</gene>
<dbReference type="Pfam" id="PF01850">
    <property type="entry name" value="PIN"/>
    <property type="match status" value="1"/>
</dbReference>
<accession>A0ABV4XXI6</accession>
<sequence>MNLLLDTHVFIWLSLTPERLSERVTDLLMDETNLWFLSLVSVWEMQIKRQLGKLSLNLPLPELIASQQQTNSLQLLPIELNHIFTLENLPQFHRDPFDRLLIAQAITEQIPLLSIDTIFDHYPVQRLW</sequence>